<sequence>MNDTLAAFLDQHALIHQRFEHPPVFTCEEASRLCPAMPGAETKNLFLCDNKGKRHFLVSMPAENSVDLKALAPMLEVKSLRMASPERLLRYLGLTPGAVTLLAAFNDAEHAVEVVIDQALWAADAVLSHPLVNTATLSLPHDSLARFLALTGHTPRVIDVPQPG</sequence>
<organism evidence="3 4">
    <name type="scientific">Craterilacuibacter sinensis</name>
    <dbReference type="NCBI Taxonomy" id="2686017"/>
    <lineage>
        <taxon>Bacteria</taxon>
        <taxon>Pseudomonadati</taxon>
        <taxon>Pseudomonadota</taxon>
        <taxon>Betaproteobacteria</taxon>
        <taxon>Neisseriales</taxon>
        <taxon>Neisseriaceae</taxon>
        <taxon>Craterilacuibacter</taxon>
    </lineage>
</organism>
<comment type="caution">
    <text evidence="3">The sequence shown here is derived from an EMBL/GenBank/DDBJ whole genome shotgun (WGS) entry which is preliminary data.</text>
</comment>
<dbReference type="InterPro" id="IPR007214">
    <property type="entry name" value="YbaK/aa-tRNA-synth-assoc-dom"/>
</dbReference>
<evidence type="ECO:0000313" key="3">
    <source>
        <dbReference type="EMBL" id="MXR36876.1"/>
    </source>
</evidence>
<protein>
    <submittedName>
        <fullName evidence="3">Prolyl-tRNA synthetase associated domain-containing protein</fullName>
    </submittedName>
</protein>
<name>A0A845BRN6_9NEIS</name>
<dbReference type="FunFam" id="3.90.960.10:FF:000005">
    <property type="entry name" value="Putative prolyl-tRNA synthetase"/>
    <property type="match status" value="1"/>
</dbReference>
<gene>
    <name evidence="3" type="ORF">GQF02_07815</name>
</gene>
<dbReference type="CDD" id="cd04335">
    <property type="entry name" value="PrdX_deacylase"/>
    <property type="match status" value="1"/>
</dbReference>
<dbReference type="PANTHER" id="PTHR31423">
    <property type="entry name" value="YBAK DOMAIN-CONTAINING PROTEIN"/>
    <property type="match status" value="1"/>
</dbReference>
<dbReference type="SUPFAM" id="SSF55826">
    <property type="entry name" value="YbaK/ProRS associated domain"/>
    <property type="match status" value="1"/>
</dbReference>
<keyword evidence="4" id="KW-1185">Reference proteome</keyword>
<evidence type="ECO:0000256" key="1">
    <source>
        <dbReference type="ARBA" id="ARBA00010201"/>
    </source>
</evidence>
<keyword evidence="3" id="KW-0436">Ligase</keyword>
<dbReference type="EMBL" id="WSSB01000006">
    <property type="protein sequence ID" value="MXR36876.1"/>
    <property type="molecule type" value="Genomic_DNA"/>
</dbReference>
<dbReference type="Pfam" id="PF04073">
    <property type="entry name" value="tRNA_edit"/>
    <property type="match status" value="1"/>
</dbReference>
<dbReference type="InterPro" id="IPR040285">
    <property type="entry name" value="ProX/PRXD1"/>
</dbReference>
<keyword evidence="3" id="KW-0030">Aminoacyl-tRNA synthetase</keyword>
<dbReference type="RefSeq" id="WP_124734285.1">
    <property type="nucleotide sequence ID" value="NZ_WSSB01000006.1"/>
</dbReference>
<dbReference type="GO" id="GO:0004812">
    <property type="term" value="F:aminoacyl-tRNA ligase activity"/>
    <property type="evidence" value="ECO:0007669"/>
    <property type="project" value="UniProtKB-KW"/>
</dbReference>
<proteinExistence type="inferred from homology"/>
<dbReference type="Gene3D" id="3.90.960.10">
    <property type="entry name" value="YbaK/aminoacyl-tRNA synthetase-associated domain"/>
    <property type="match status" value="1"/>
</dbReference>
<dbReference type="AlphaFoldDB" id="A0A845BRN6"/>
<dbReference type="InterPro" id="IPR036754">
    <property type="entry name" value="YbaK/aa-tRNA-synt-asso_dom_sf"/>
</dbReference>
<dbReference type="GO" id="GO:0002161">
    <property type="term" value="F:aminoacyl-tRNA deacylase activity"/>
    <property type="evidence" value="ECO:0007669"/>
    <property type="project" value="InterPro"/>
</dbReference>
<dbReference type="Proteomes" id="UP000467214">
    <property type="component" value="Unassembled WGS sequence"/>
</dbReference>
<reference evidence="3 4" key="1">
    <citation type="submission" date="2019-12" db="EMBL/GenBank/DDBJ databases">
        <title>Neisseriaceae gen. nov. sp. Genome sequencing and assembly.</title>
        <authorList>
            <person name="Liu Z."/>
            <person name="Li A."/>
        </authorList>
    </citation>
    <scope>NUCLEOTIDE SEQUENCE [LARGE SCALE GENOMIC DNA]</scope>
    <source>
        <strain evidence="3 4">B2N2-7</strain>
    </source>
</reference>
<feature type="domain" description="YbaK/aminoacyl-tRNA synthetase-associated" evidence="2">
    <location>
        <begin position="21"/>
        <end position="147"/>
    </location>
</feature>
<comment type="similarity">
    <text evidence="1">Belongs to the PRORSD1 family.</text>
</comment>
<evidence type="ECO:0000313" key="4">
    <source>
        <dbReference type="Proteomes" id="UP000467214"/>
    </source>
</evidence>
<dbReference type="PANTHER" id="PTHR31423:SF3">
    <property type="entry name" value="PROLYL-TRNA SYNTHETASE ASSOCIATED DOMAIN-CONTAINING PROTEIN 1-RELATED"/>
    <property type="match status" value="1"/>
</dbReference>
<accession>A0A845BRN6</accession>
<evidence type="ECO:0000259" key="2">
    <source>
        <dbReference type="Pfam" id="PF04073"/>
    </source>
</evidence>